<evidence type="ECO:0000313" key="1">
    <source>
        <dbReference type="EMBL" id="MBB2189841.1"/>
    </source>
</evidence>
<accession>A0A7W4PGB6</accession>
<organism evidence="1 2">
    <name type="scientific">Gluconacetobacter azotocaptans</name>
    <dbReference type="NCBI Taxonomy" id="142834"/>
    <lineage>
        <taxon>Bacteria</taxon>
        <taxon>Pseudomonadati</taxon>
        <taxon>Pseudomonadota</taxon>
        <taxon>Alphaproteobacteria</taxon>
        <taxon>Acetobacterales</taxon>
        <taxon>Acetobacteraceae</taxon>
        <taxon>Gluconacetobacter</taxon>
    </lineage>
</organism>
<dbReference type="PANTHER" id="PTHR34071">
    <property type="entry name" value="5-NITROIMIDAZOLE ANTIBIOTICS RESISTANCE PROTEIN, NIMA-FAMILY-RELATED PROTEIN-RELATED"/>
    <property type="match status" value="1"/>
</dbReference>
<proteinExistence type="predicted"/>
<keyword evidence="2" id="KW-1185">Reference proteome</keyword>
<dbReference type="Gene3D" id="2.30.110.10">
    <property type="entry name" value="Electron Transport, Fmn-binding Protein, Chain A"/>
    <property type="match status" value="1"/>
</dbReference>
<dbReference type="InterPro" id="IPR024747">
    <property type="entry name" value="Pyridox_Oxase-rel"/>
</dbReference>
<reference evidence="1 2" key="1">
    <citation type="submission" date="2020-04" db="EMBL/GenBank/DDBJ databases">
        <title>Description of novel Gluconacetobacter.</title>
        <authorList>
            <person name="Sombolestani A."/>
        </authorList>
    </citation>
    <scope>NUCLEOTIDE SEQUENCE [LARGE SCALE GENOMIC DNA]</scope>
    <source>
        <strain evidence="1 2">LMG 21311</strain>
    </source>
</reference>
<name>A0A7W4PGB6_9PROT</name>
<evidence type="ECO:0000313" key="2">
    <source>
        <dbReference type="Proteomes" id="UP000555756"/>
    </source>
</evidence>
<dbReference type="InterPro" id="IPR012349">
    <property type="entry name" value="Split_barrel_FMN-bd"/>
</dbReference>
<dbReference type="Pfam" id="PF12900">
    <property type="entry name" value="Pyridox_ox_2"/>
    <property type="match status" value="1"/>
</dbReference>
<dbReference type="AlphaFoldDB" id="A0A7W4PGB6"/>
<dbReference type="Proteomes" id="UP000555756">
    <property type="component" value="Unassembled WGS sequence"/>
</dbReference>
<dbReference type="RefSeq" id="WP_183119028.1">
    <property type="nucleotide sequence ID" value="NZ_JABEQF010000005.1"/>
</dbReference>
<protein>
    <submittedName>
        <fullName evidence="1">Pyridoxamine 5'-phosphate oxidase family protein</fullName>
    </submittedName>
</protein>
<gene>
    <name evidence="1" type="ORF">HLH34_07655</name>
</gene>
<sequence length="227" mass="24504">MSDPASPQPDLYPVTERNRVRRAHERGSYAHADVHAVLDATPVCHVGYVIDGAPYVTPTLHWRVGNRVYWHGSAASRFLRAAEGTRVCLTCTLMDGYVMARSAFSHSVNYRSAMAFGTARLLEGGEAVAGALRDMVEDFFPGRWDTLRPMTAQELKATAVLWMDIEEASAKTRSGPPGDAAEAEVPVWAGVLPMRTVLDAPQGAPELPPGIDLPPGLAALVASGRLR</sequence>
<dbReference type="PANTHER" id="PTHR34071:SF2">
    <property type="entry name" value="FLAVIN-NUCLEOTIDE-BINDING PROTEIN"/>
    <property type="match status" value="1"/>
</dbReference>
<dbReference type="SUPFAM" id="SSF50475">
    <property type="entry name" value="FMN-binding split barrel"/>
    <property type="match status" value="1"/>
</dbReference>
<comment type="caution">
    <text evidence="1">The sequence shown here is derived from an EMBL/GenBank/DDBJ whole genome shotgun (WGS) entry which is preliminary data.</text>
</comment>
<dbReference type="EMBL" id="JABEQF010000005">
    <property type="protein sequence ID" value="MBB2189841.1"/>
    <property type="molecule type" value="Genomic_DNA"/>
</dbReference>